<dbReference type="OrthoDB" id="4097008at2759"/>
<feature type="region of interest" description="Disordered" evidence="6">
    <location>
        <begin position="470"/>
        <end position="495"/>
    </location>
</feature>
<keyword evidence="5" id="KW-0472">Membrane</keyword>
<evidence type="ECO:0000256" key="5">
    <source>
        <dbReference type="ARBA" id="ARBA00023136"/>
    </source>
</evidence>
<dbReference type="GO" id="GO:0005780">
    <property type="term" value="C:extrinsic component of intraperoxisomal membrane"/>
    <property type="evidence" value="ECO:0007669"/>
    <property type="project" value="InterPro"/>
</dbReference>
<accession>A0A8K0L6Q9</accession>
<evidence type="ECO:0000256" key="3">
    <source>
        <dbReference type="ARBA" id="ARBA00010707"/>
    </source>
</evidence>
<evidence type="ECO:0000313" key="8">
    <source>
        <dbReference type="Proteomes" id="UP000809789"/>
    </source>
</evidence>
<comment type="similarity">
    <text evidence="3">Belongs to the INP1 family.</text>
</comment>
<feature type="compositionally biased region" description="Low complexity" evidence="6">
    <location>
        <begin position="305"/>
        <end position="319"/>
    </location>
</feature>
<evidence type="ECO:0000256" key="1">
    <source>
        <dbReference type="ARBA" id="ARBA00003594"/>
    </source>
</evidence>
<comment type="caution">
    <text evidence="7">The sequence shown here is derived from an EMBL/GenBank/DDBJ whole genome shotgun (WGS) entry which is preliminary data.</text>
</comment>
<feature type="region of interest" description="Disordered" evidence="6">
    <location>
        <begin position="1"/>
        <end position="32"/>
    </location>
</feature>
<dbReference type="Proteomes" id="UP000809789">
    <property type="component" value="Unassembled WGS sequence"/>
</dbReference>
<feature type="region of interest" description="Disordered" evidence="6">
    <location>
        <begin position="239"/>
        <end position="393"/>
    </location>
</feature>
<protein>
    <recommendedName>
        <fullName evidence="4">Inheritance of peroxisomes protein 1</fullName>
    </recommendedName>
</protein>
<feature type="compositionally biased region" description="Acidic residues" evidence="6">
    <location>
        <begin position="351"/>
        <end position="369"/>
    </location>
</feature>
<feature type="compositionally biased region" description="Polar residues" evidence="6">
    <location>
        <begin position="1"/>
        <end position="22"/>
    </location>
</feature>
<dbReference type="Pfam" id="PF12634">
    <property type="entry name" value="Inp1"/>
    <property type="match status" value="1"/>
</dbReference>
<sequence>MQSTSTMASHAPQQPSLENPTSRMAVRRSVTVPSKLQVDTSAQLPAEIGDSKGVETIFTHPSAKVVSFTAAPITSNRRVSEGDGAGTLPWRTPTERTVATGPLEIYRVPGSVSFLYSGALLHALLPRANCWCVDGNSTFILKVSINTYYRIELPGSTEEDLTRVEEFKVTLQKVLFYERTPCPFRKGFSAEPPDTPSPTSRRTSRYSVEPVKKWKLDGVWKPEDNEDWQPKYDRASVLSRAEGMIQRGESSTKVRRQRPFSMEDKEGTNVESEGEQEEETPRPKRPMSFSEMRSITAPPKLTLVASPPSKTSSRASSISETHTDQIEEAQRDPESENEIEEKKREKHVPSDDNEPEEHEDEHRDEDEDETMRQDSNAESLRTVSAETTAQPEDMLFSNLRQAQKEALLDEHAPLSAVSQATESGIMSEDDAVESRIWGGISTPSLCSDSEDHSWGEVVTPPETLRIRKTRKMNAAESLSRASSTSRLRRSSRESQTALTNGIVRKTCSIVLGPPAHLVSIMLKIAAKITNGAFSLTIKSPSDSPHTVPGSWYVGDEEDDWDLDDYGFPVGQAQKRVT</sequence>
<feature type="region of interest" description="Disordered" evidence="6">
    <location>
        <begin position="186"/>
        <end position="207"/>
    </location>
</feature>
<dbReference type="EMBL" id="JAESVG020000003">
    <property type="protein sequence ID" value="KAG8629163.1"/>
    <property type="molecule type" value="Genomic_DNA"/>
</dbReference>
<dbReference type="GO" id="GO:0045033">
    <property type="term" value="P:peroxisome inheritance"/>
    <property type="evidence" value="ECO:0007669"/>
    <property type="project" value="InterPro"/>
</dbReference>
<feature type="compositionally biased region" description="Basic and acidic residues" evidence="6">
    <location>
        <begin position="321"/>
        <end position="350"/>
    </location>
</feature>
<name>A0A8K0L6Q9_9PEZI</name>
<keyword evidence="8" id="KW-1185">Reference proteome</keyword>
<organism evidence="7 8">
    <name type="scientific">Elsinoe batatas</name>
    <dbReference type="NCBI Taxonomy" id="2601811"/>
    <lineage>
        <taxon>Eukaryota</taxon>
        <taxon>Fungi</taxon>
        <taxon>Dikarya</taxon>
        <taxon>Ascomycota</taxon>
        <taxon>Pezizomycotina</taxon>
        <taxon>Dothideomycetes</taxon>
        <taxon>Dothideomycetidae</taxon>
        <taxon>Myriangiales</taxon>
        <taxon>Elsinoaceae</taxon>
        <taxon>Elsinoe</taxon>
    </lineage>
</organism>
<evidence type="ECO:0000256" key="6">
    <source>
        <dbReference type="SAM" id="MobiDB-lite"/>
    </source>
</evidence>
<reference evidence="7" key="1">
    <citation type="submission" date="2021-07" db="EMBL/GenBank/DDBJ databases">
        <title>Elsinoe batatas strain:CRI-CJ2 Genome sequencing and assembly.</title>
        <authorList>
            <person name="Huang L."/>
        </authorList>
    </citation>
    <scope>NUCLEOTIDE SEQUENCE</scope>
    <source>
        <strain evidence="7">CRI-CJ2</strain>
    </source>
</reference>
<evidence type="ECO:0000256" key="2">
    <source>
        <dbReference type="ARBA" id="ARBA00004421"/>
    </source>
</evidence>
<proteinExistence type="inferred from homology"/>
<feature type="compositionally biased region" description="Low complexity" evidence="6">
    <location>
        <begin position="475"/>
        <end position="485"/>
    </location>
</feature>
<gene>
    <name evidence="7" type="ORF">KVT40_003028</name>
</gene>
<comment type="function">
    <text evidence="1">Required for peroxisome inheritance.</text>
</comment>
<feature type="compositionally biased region" description="Polar residues" evidence="6">
    <location>
        <begin position="373"/>
        <end position="390"/>
    </location>
</feature>
<evidence type="ECO:0000256" key="4">
    <source>
        <dbReference type="ARBA" id="ARBA00021397"/>
    </source>
</evidence>
<comment type="subcellular location">
    <subcellularLocation>
        <location evidence="2">Peroxisome membrane</location>
        <topology evidence="2">Peripheral membrane protein</topology>
    </subcellularLocation>
</comment>
<dbReference type="AlphaFoldDB" id="A0A8K0L6Q9"/>
<evidence type="ECO:0000313" key="7">
    <source>
        <dbReference type="EMBL" id="KAG8629163.1"/>
    </source>
</evidence>
<dbReference type="InterPro" id="IPR024758">
    <property type="entry name" value="Inp1"/>
</dbReference>